<protein>
    <recommendedName>
        <fullName evidence="4">CsbD-like domain-containing protein</fullName>
    </recommendedName>
</protein>
<organism evidence="2 3">
    <name type="scientific">Mycena belliarum</name>
    <dbReference type="NCBI Taxonomy" id="1033014"/>
    <lineage>
        <taxon>Eukaryota</taxon>
        <taxon>Fungi</taxon>
        <taxon>Dikarya</taxon>
        <taxon>Basidiomycota</taxon>
        <taxon>Agaricomycotina</taxon>
        <taxon>Agaricomycetes</taxon>
        <taxon>Agaricomycetidae</taxon>
        <taxon>Agaricales</taxon>
        <taxon>Marasmiineae</taxon>
        <taxon>Mycenaceae</taxon>
        <taxon>Mycena</taxon>
    </lineage>
</organism>
<feature type="region of interest" description="Disordered" evidence="1">
    <location>
        <begin position="76"/>
        <end position="100"/>
    </location>
</feature>
<dbReference type="PANTHER" id="PTHR40460:SF1">
    <property type="entry name" value="CSBD-LIKE DOMAIN-CONTAINING PROTEIN"/>
    <property type="match status" value="1"/>
</dbReference>
<dbReference type="AlphaFoldDB" id="A0AAD6U2T5"/>
<dbReference type="Proteomes" id="UP001222325">
    <property type="component" value="Unassembled WGS sequence"/>
</dbReference>
<feature type="region of interest" description="Disordered" evidence="1">
    <location>
        <begin position="26"/>
        <end position="62"/>
    </location>
</feature>
<evidence type="ECO:0000313" key="3">
    <source>
        <dbReference type="Proteomes" id="UP001222325"/>
    </source>
</evidence>
<evidence type="ECO:0000313" key="2">
    <source>
        <dbReference type="EMBL" id="KAJ7085131.1"/>
    </source>
</evidence>
<keyword evidence="3" id="KW-1185">Reference proteome</keyword>
<evidence type="ECO:0000256" key="1">
    <source>
        <dbReference type="SAM" id="MobiDB-lite"/>
    </source>
</evidence>
<comment type="caution">
    <text evidence="2">The sequence shown here is derived from an EMBL/GenBank/DDBJ whole genome shotgun (WGS) entry which is preliminary data.</text>
</comment>
<gene>
    <name evidence="2" type="ORF">B0H15DRAFT_847211</name>
</gene>
<dbReference type="SUPFAM" id="SSF69047">
    <property type="entry name" value="Hypothetical protein YjbJ"/>
    <property type="match status" value="2"/>
</dbReference>
<proteinExistence type="predicted"/>
<accession>A0AAD6U2T5</accession>
<name>A0AAD6U2T5_9AGAR</name>
<dbReference type="PANTHER" id="PTHR40460">
    <property type="entry name" value="CHROMOSOME 1, WHOLE GENOME SHOTGUN SEQUENCE"/>
    <property type="match status" value="1"/>
</dbReference>
<feature type="compositionally biased region" description="Basic and acidic residues" evidence="1">
    <location>
        <begin position="36"/>
        <end position="47"/>
    </location>
</feature>
<dbReference type="InterPro" id="IPR036629">
    <property type="entry name" value="YjbJ_sf"/>
</dbReference>
<evidence type="ECO:0008006" key="4">
    <source>
        <dbReference type="Google" id="ProtNLM"/>
    </source>
</evidence>
<sequence length="100" mass="10330">MSSEPSQVNGQIHSVKGTLVEAVGNATGATSWQQSGKEEHVAGETEQKAAQAKQYAEGVSDRVGGKIDSVVGAVTGDKAKQASGNIQEEKGHAKTEINKP</sequence>
<dbReference type="EMBL" id="JARJCN010000035">
    <property type="protein sequence ID" value="KAJ7085131.1"/>
    <property type="molecule type" value="Genomic_DNA"/>
</dbReference>
<feature type="compositionally biased region" description="Basic and acidic residues" evidence="1">
    <location>
        <begin position="87"/>
        <end position="100"/>
    </location>
</feature>
<reference evidence="2" key="1">
    <citation type="submission" date="2023-03" db="EMBL/GenBank/DDBJ databases">
        <title>Massive genome expansion in bonnet fungi (Mycena s.s.) driven by repeated elements and novel gene families across ecological guilds.</title>
        <authorList>
            <consortium name="Lawrence Berkeley National Laboratory"/>
            <person name="Harder C.B."/>
            <person name="Miyauchi S."/>
            <person name="Viragh M."/>
            <person name="Kuo A."/>
            <person name="Thoen E."/>
            <person name="Andreopoulos B."/>
            <person name="Lu D."/>
            <person name="Skrede I."/>
            <person name="Drula E."/>
            <person name="Henrissat B."/>
            <person name="Morin E."/>
            <person name="Kohler A."/>
            <person name="Barry K."/>
            <person name="LaButti K."/>
            <person name="Morin E."/>
            <person name="Salamov A."/>
            <person name="Lipzen A."/>
            <person name="Mereny Z."/>
            <person name="Hegedus B."/>
            <person name="Baldrian P."/>
            <person name="Stursova M."/>
            <person name="Weitz H."/>
            <person name="Taylor A."/>
            <person name="Grigoriev I.V."/>
            <person name="Nagy L.G."/>
            <person name="Martin F."/>
            <person name="Kauserud H."/>
        </authorList>
    </citation>
    <scope>NUCLEOTIDE SEQUENCE</scope>
    <source>
        <strain evidence="2">CBHHK173m</strain>
    </source>
</reference>